<dbReference type="SUPFAM" id="SSF53474">
    <property type="entry name" value="alpha/beta-Hydrolases"/>
    <property type="match status" value="1"/>
</dbReference>
<dbReference type="InterPro" id="IPR050266">
    <property type="entry name" value="AB_hydrolase_sf"/>
</dbReference>
<keyword evidence="4" id="KW-1185">Reference proteome</keyword>
<evidence type="ECO:0000313" key="3">
    <source>
        <dbReference type="EMBL" id="TFC50182.1"/>
    </source>
</evidence>
<dbReference type="InterPro" id="IPR000639">
    <property type="entry name" value="Epox_hydrolase-like"/>
</dbReference>
<dbReference type="InterPro" id="IPR000073">
    <property type="entry name" value="AB_hydrolase_1"/>
</dbReference>
<dbReference type="RefSeq" id="WP_134409796.1">
    <property type="nucleotide sequence ID" value="NZ_SOFY01000021.1"/>
</dbReference>
<dbReference type="PRINTS" id="PR00412">
    <property type="entry name" value="EPOXHYDRLASE"/>
</dbReference>
<feature type="region of interest" description="Disordered" evidence="1">
    <location>
        <begin position="1"/>
        <end position="21"/>
    </location>
</feature>
<name>A0AAQ2HG66_9MICO</name>
<evidence type="ECO:0000259" key="2">
    <source>
        <dbReference type="Pfam" id="PF12697"/>
    </source>
</evidence>
<protein>
    <submittedName>
        <fullName evidence="3">Alpha/beta hydrolase</fullName>
    </submittedName>
</protein>
<dbReference type="GO" id="GO:0016787">
    <property type="term" value="F:hydrolase activity"/>
    <property type="evidence" value="ECO:0007669"/>
    <property type="project" value="UniProtKB-KW"/>
</dbReference>
<sequence>MSLLERSAPTSTAPARHSPDGYFPFPLSRDARAFGLTTSAMRLGSGTVSVRHGRRTDSDTATILLHGAAGSWTTWTPLLAAADSANPAHPASAALTDLIIPDLPGWGDSALPAGVSATGESATIESTAAAVAEVARALGYRSWTVIGHSLGGFVALELAASEPRSTSFVGLVSPASFSVIDTVRHPVSSAAVLPGFGALLPVMRGLARLGRAGSDPVGALHRRGLLRPLAAPLFRHPGRVPESVIDALATELRPNAFAAASARAGRYDASIWSRIECPVRASQGDADVFVGETDADRLRAVIRDFSLCTEPDTGHFGHMERPFQTLAHVFPSHRD</sequence>
<comment type="caution">
    <text evidence="3">The sequence shown here is derived from an EMBL/GenBank/DDBJ whole genome shotgun (WGS) entry which is preliminary data.</text>
</comment>
<keyword evidence="3" id="KW-0378">Hydrolase</keyword>
<dbReference type="PANTHER" id="PTHR43798:SF33">
    <property type="entry name" value="HYDROLASE, PUTATIVE (AFU_ORTHOLOGUE AFUA_2G14860)-RELATED"/>
    <property type="match status" value="1"/>
</dbReference>
<gene>
    <name evidence="3" type="ORF">E3O49_05390</name>
</gene>
<evidence type="ECO:0000256" key="1">
    <source>
        <dbReference type="SAM" id="MobiDB-lite"/>
    </source>
</evidence>
<dbReference type="PANTHER" id="PTHR43798">
    <property type="entry name" value="MONOACYLGLYCEROL LIPASE"/>
    <property type="match status" value="1"/>
</dbReference>
<organism evidence="3 4">
    <name type="scientific">Cryobacterium shii</name>
    <dbReference type="NCBI Taxonomy" id="1259235"/>
    <lineage>
        <taxon>Bacteria</taxon>
        <taxon>Bacillati</taxon>
        <taxon>Actinomycetota</taxon>
        <taxon>Actinomycetes</taxon>
        <taxon>Micrococcales</taxon>
        <taxon>Microbacteriaceae</taxon>
        <taxon>Cryobacterium</taxon>
    </lineage>
</organism>
<dbReference type="Pfam" id="PF12697">
    <property type="entry name" value="Abhydrolase_6"/>
    <property type="match status" value="1"/>
</dbReference>
<reference evidence="3 4" key="1">
    <citation type="submission" date="2019-03" db="EMBL/GenBank/DDBJ databases">
        <title>Genomics of glacier-inhabiting Cryobacterium strains.</title>
        <authorList>
            <person name="Liu Q."/>
            <person name="Xin Y.-H."/>
        </authorList>
    </citation>
    <scope>NUCLEOTIDE SEQUENCE [LARGE SCALE GENOMIC DNA]</scope>
    <source>
        <strain evidence="4">TMT1-22</strain>
    </source>
</reference>
<dbReference type="EMBL" id="SOFY01000021">
    <property type="protein sequence ID" value="TFC50182.1"/>
    <property type="molecule type" value="Genomic_DNA"/>
</dbReference>
<feature type="domain" description="AB hydrolase-1" evidence="2">
    <location>
        <begin position="63"/>
        <end position="327"/>
    </location>
</feature>
<evidence type="ECO:0000313" key="4">
    <source>
        <dbReference type="Proteomes" id="UP000297403"/>
    </source>
</evidence>
<accession>A0AAQ2HG66</accession>
<dbReference type="Proteomes" id="UP000297403">
    <property type="component" value="Unassembled WGS sequence"/>
</dbReference>
<dbReference type="InterPro" id="IPR029058">
    <property type="entry name" value="AB_hydrolase_fold"/>
</dbReference>
<proteinExistence type="predicted"/>
<dbReference type="GO" id="GO:0016020">
    <property type="term" value="C:membrane"/>
    <property type="evidence" value="ECO:0007669"/>
    <property type="project" value="TreeGrafter"/>
</dbReference>
<dbReference type="Gene3D" id="3.40.50.1820">
    <property type="entry name" value="alpha/beta hydrolase"/>
    <property type="match status" value="1"/>
</dbReference>
<dbReference type="AlphaFoldDB" id="A0AAQ2HG66"/>